<dbReference type="PROSITE" id="PS51450">
    <property type="entry name" value="LRR"/>
    <property type="match status" value="1"/>
</dbReference>
<evidence type="ECO:0000313" key="15">
    <source>
        <dbReference type="EMBL" id="KAJ8966207.1"/>
    </source>
</evidence>
<comment type="similarity">
    <text evidence="2">Belongs to the Toll-like receptor family.</text>
</comment>
<reference evidence="15" key="1">
    <citation type="journal article" date="2023" name="Insect Mol. Biol.">
        <title>Genome sequencing provides insights into the evolution of gene families encoding plant cell wall-degrading enzymes in longhorned beetles.</title>
        <authorList>
            <person name="Shin N.R."/>
            <person name="Okamura Y."/>
            <person name="Kirsch R."/>
            <person name="Pauchet Y."/>
        </authorList>
    </citation>
    <scope>NUCLEOTIDE SEQUENCE</scope>
    <source>
        <strain evidence="15">RBIC_L_NR</strain>
    </source>
</reference>
<dbReference type="PROSITE" id="PS50104">
    <property type="entry name" value="TIR"/>
    <property type="match status" value="1"/>
</dbReference>
<dbReference type="GO" id="GO:0004888">
    <property type="term" value="F:transmembrane signaling receptor activity"/>
    <property type="evidence" value="ECO:0007669"/>
    <property type="project" value="InterPro"/>
</dbReference>
<evidence type="ECO:0000256" key="5">
    <source>
        <dbReference type="ARBA" id="ARBA00022692"/>
    </source>
</evidence>
<evidence type="ECO:0000256" key="10">
    <source>
        <dbReference type="ARBA" id="ARBA00023136"/>
    </source>
</evidence>
<evidence type="ECO:0000313" key="16">
    <source>
        <dbReference type="Proteomes" id="UP001162156"/>
    </source>
</evidence>
<comment type="caution">
    <text evidence="15">The sequence shown here is derived from an EMBL/GenBank/DDBJ whole genome shotgun (WGS) entry which is preliminary data.</text>
</comment>
<dbReference type="GO" id="GO:0045087">
    <property type="term" value="P:innate immune response"/>
    <property type="evidence" value="ECO:0007669"/>
    <property type="project" value="UniProtKB-KW"/>
</dbReference>
<keyword evidence="3" id="KW-0399">Innate immunity</keyword>
<gene>
    <name evidence="15" type="ORF">NQ314_003687</name>
</gene>
<evidence type="ECO:0000256" key="9">
    <source>
        <dbReference type="ARBA" id="ARBA00022989"/>
    </source>
</evidence>
<evidence type="ECO:0000256" key="11">
    <source>
        <dbReference type="ARBA" id="ARBA00023170"/>
    </source>
</evidence>
<keyword evidence="4" id="KW-0433">Leucine-rich repeat</keyword>
<evidence type="ECO:0000256" key="3">
    <source>
        <dbReference type="ARBA" id="ARBA00022588"/>
    </source>
</evidence>
<evidence type="ECO:0000256" key="1">
    <source>
        <dbReference type="ARBA" id="ARBA00004479"/>
    </source>
</evidence>
<name>A0AAV8ZLM4_9CUCU</name>
<evidence type="ECO:0000256" key="12">
    <source>
        <dbReference type="ARBA" id="ARBA00023180"/>
    </source>
</evidence>
<dbReference type="EMBL" id="JANEYF010001046">
    <property type="protein sequence ID" value="KAJ8966207.1"/>
    <property type="molecule type" value="Genomic_DNA"/>
</dbReference>
<keyword evidence="6" id="KW-0732">Signal</keyword>
<keyword evidence="7" id="KW-0677">Repeat</keyword>
<evidence type="ECO:0000256" key="13">
    <source>
        <dbReference type="SAM" id="Phobius"/>
    </source>
</evidence>
<dbReference type="InterPro" id="IPR017241">
    <property type="entry name" value="Toll-like_receptor"/>
</dbReference>
<feature type="domain" description="TIR" evidence="14">
    <location>
        <begin position="632"/>
        <end position="778"/>
    </location>
</feature>
<keyword evidence="10 13" id="KW-0472">Membrane</keyword>
<dbReference type="SMART" id="SM00369">
    <property type="entry name" value="LRR_TYP"/>
    <property type="match status" value="10"/>
</dbReference>
<keyword evidence="12" id="KW-0325">Glycoprotein</keyword>
<dbReference type="InterPro" id="IPR035897">
    <property type="entry name" value="Toll_tir_struct_dom_sf"/>
</dbReference>
<evidence type="ECO:0000256" key="2">
    <source>
        <dbReference type="ARBA" id="ARBA00009634"/>
    </source>
</evidence>
<feature type="transmembrane region" description="Helical" evidence="13">
    <location>
        <begin position="576"/>
        <end position="599"/>
    </location>
</feature>
<dbReference type="Pfam" id="PF13855">
    <property type="entry name" value="LRR_8"/>
    <property type="match status" value="3"/>
</dbReference>
<dbReference type="GO" id="GO:0002224">
    <property type="term" value="P:toll-like receptor signaling pathway"/>
    <property type="evidence" value="ECO:0007669"/>
    <property type="project" value="InterPro"/>
</dbReference>
<dbReference type="SUPFAM" id="SSF52200">
    <property type="entry name" value="Toll/Interleukin receptor TIR domain"/>
    <property type="match status" value="1"/>
</dbReference>
<protein>
    <recommendedName>
        <fullName evidence="14">TIR domain-containing protein</fullName>
    </recommendedName>
</protein>
<evidence type="ECO:0000259" key="14">
    <source>
        <dbReference type="PROSITE" id="PS50104"/>
    </source>
</evidence>
<dbReference type="Gene3D" id="3.80.10.10">
    <property type="entry name" value="Ribonuclease Inhibitor"/>
    <property type="match status" value="4"/>
</dbReference>
<evidence type="ECO:0000256" key="6">
    <source>
        <dbReference type="ARBA" id="ARBA00022729"/>
    </source>
</evidence>
<dbReference type="PANTHER" id="PTHR24365">
    <property type="entry name" value="TOLL-LIKE RECEPTOR"/>
    <property type="match status" value="1"/>
</dbReference>
<keyword evidence="11" id="KW-0675">Receptor</keyword>
<dbReference type="PANTHER" id="PTHR24365:SF530">
    <property type="entry name" value="MSTPROX-RELATED"/>
    <property type="match status" value="1"/>
</dbReference>
<dbReference type="PIRSF" id="PIRSF037595">
    <property type="entry name" value="Toll-like_receptor"/>
    <property type="match status" value="1"/>
</dbReference>
<evidence type="ECO:0000256" key="7">
    <source>
        <dbReference type="ARBA" id="ARBA00022737"/>
    </source>
</evidence>
<dbReference type="InterPro" id="IPR003591">
    <property type="entry name" value="Leu-rich_rpt_typical-subtyp"/>
</dbReference>
<sequence length="793" mass="90945">MAKPKINPIENGEPAPIFLGRDASSGCLCREYPDIYVVCFGRNLCQRMPMGINITTPILKITSTHIFELKPGDFDSTPQLEALKIDGNYNLSKIFPGTFNADLIKLTNLSISFNPKLKTLDPYSFEGLINLRILFLIKNGFSNVYDVTPSLSPLILPKLFKLSLNENNFINIFSSDFRPMENSSLEELNLVLCRLEEMDPDCFAPLKKLEVLRLGENSFNTTTITEVIATSIKLGIPLKLLNLYAVGFRKSPPKKLMEAIAKSNISNLNLSKNQFEVIRSDSFPYMPNLHVLDLREVLALEINNDAFSNLPNLKTLMLSGNKLPTIPEGVLLGNLTYLDLQQNSNNLFYSSYFSIANGKFSNMKQLSYLNLNFNRLNHLLNTSFVGLTNLRILGLKNGTIYHIQNDTFAPMSNLVFLNLENNHFVKNSPFGIEGDIFKGLGHLQVLLLGGCGISYLSKYGNPFVHLKSLAHLGLERNQLTTLSPTDFSCLLSGAMLDDFSNLTELELQENPFSCDCQSYVIFDAWMHIKNNVMNNFQLEVHCAFPEAMSNYSLVDYFKNVHNGTMFCDTHKSSPRLVVILPLVLLLLFFVSLAIFVYYYRWHIRYWIFLTRLYLSRKGKIKPRTEEKGYTNYAYDAFVSYSNEDRNFVVRLVSMLENYEPFLKLCVYERDFEIGTIISESVLESVAKSRKTLLVISDHYAKSQWCRWESQIAEHHRLFFENENGEYVDDALVLIKLGPVNESHLTPTLKYLLKTRIYLQWEVDEKKQKVFWHKLRYTLATPKHEQIVLENTRM</sequence>
<dbReference type="InterPro" id="IPR032675">
    <property type="entry name" value="LRR_dom_sf"/>
</dbReference>
<keyword evidence="9 13" id="KW-1133">Transmembrane helix</keyword>
<keyword evidence="8" id="KW-0391">Immunity</keyword>
<evidence type="ECO:0000256" key="4">
    <source>
        <dbReference type="ARBA" id="ARBA00022614"/>
    </source>
</evidence>
<comment type="subcellular location">
    <subcellularLocation>
        <location evidence="1">Membrane</location>
        <topology evidence="1">Single-pass type I membrane protein</topology>
    </subcellularLocation>
</comment>
<dbReference type="InterPro" id="IPR001611">
    <property type="entry name" value="Leu-rich_rpt"/>
</dbReference>
<dbReference type="InterPro" id="IPR000157">
    <property type="entry name" value="TIR_dom"/>
</dbReference>
<keyword evidence="5 13" id="KW-0812">Transmembrane</keyword>
<dbReference type="Pfam" id="PF01582">
    <property type="entry name" value="TIR"/>
    <property type="match status" value="1"/>
</dbReference>
<dbReference type="SMART" id="SM00255">
    <property type="entry name" value="TIR"/>
    <property type="match status" value="1"/>
</dbReference>
<proteinExistence type="inferred from homology"/>
<keyword evidence="16" id="KW-1185">Reference proteome</keyword>
<dbReference type="Proteomes" id="UP001162156">
    <property type="component" value="Unassembled WGS sequence"/>
</dbReference>
<dbReference type="FunFam" id="3.40.50.10140:FF:000001">
    <property type="entry name" value="Toll-like receptor 2"/>
    <property type="match status" value="1"/>
</dbReference>
<dbReference type="AlphaFoldDB" id="A0AAV8ZLM4"/>
<evidence type="ECO:0000256" key="8">
    <source>
        <dbReference type="ARBA" id="ARBA00022859"/>
    </source>
</evidence>
<accession>A0AAV8ZLM4</accession>
<dbReference type="Gene3D" id="3.40.50.10140">
    <property type="entry name" value="Toll/interleukin-1 receptor homology (TIR) domain"/>
    <property type="match status" value="1"/>
</dbReference>
<dbReference type="SUPFAM" id="SSF52058">
    <property type="entry name" value="L domain-like"/>
    <property type="match status" value="2"/>
</dbReference>
<dbReference type="GO" id="GO:0005886">
    <property type="term" value="C:plasma membrane"/>
    <property type="evidence" value="ECO:0007669"/>
    <property type="project" value="TreeGrafter"/>
</dbReference>
<organism evidence="15 16">
    <name type="scientific">Rhamnusium bicolor</name>
    <dbReference type="NCBI Taxonomy" id="1586634"/>
    <lineage>
        <taxon>Eukaryota</taxon>
        <taxon>Metazoa</taxon>
        <taxon>Ecdysozoa</taxon>
        <taxon>Arthropoda</taxon>
        <taxon>Hexapoda</taxon>
        <taxon>Insecta</taxon>
        <taxon>Pterygota</taxon>
        <taxon>Neoptera</taxon>
        <taxon>Endopterygota</taxon>
        <taxon>Coleoptera</taxon>
        <taxon>Polyphaga</taxon>
        <taxon>Cucujiformia</taxon>
        <taxon>Chrysomeloidea</taxon>
        <taxon>Cerambycidae</taxon>
        <taxon>Lepturinae</taxon>
        <taxon>Rhagiini</taxon>
        <taxon>Rhamnusium</taxon>
    </lineage>
</organism>